<protein>
    <submittedName>
        <fullName evidence="1">Uncharacterized protein</fullName>
    </submittedName>
</protein>
<gene>
    <name evidence="1" type="ORF">T05_11364</name>
</gene>
<dbReference type="AlphaFoldDB" id="A0A0V0U9G9"/>
<comment type="caution">
    <text evidence="1">The sequence shown here is derived from an EMBL/GenBank/DDBJ whole genome shotgun (WGS) entry which is preliminary data.</text>
</comment>
<dbReference type="Proteomes" id="UP000055048">
    <property type="component" value="Unassembled WGS sequence"/>
</dbReference>
<keyword evidence="2" id="KW-1185">Reference proteome</keyword>
<reference evidence="1 2" key="1">
    <citation type="submission" date="2015-01" db="EMBL/GenBank/DDBJ databases">
        <title>Evolution of Trichinella species and genotypes.</title>
        <authorList>
            <person name="Korhonen P.K."/>
            <person name="Edoardo P."/>
            <person name="Giuseppe L.R."/>
            <person name="Gasser R.B."/>
        </authorList>
    </citation>
    <scope>NUCLEOTIDE SEQUENCE [LARGE SCALE GENOMIC DNA]</scope>
    <source>
        <strain evidence="1">ISS417</strain>
    </source>
</reference>
<dbReference type="EMBL" id="JYDJ01000035">
    <property type="protein sequence ID" value="KRX48004.1"/>
    <property type="molecule type" value="Genomic_DNA"/>
</dbReference>
<evidence type="ECO:0000313" key="2">
    <source>
        <dbReference type="Proteomes" id="UP000055048"/>
    </source>
</evidence>
<evidence type="ECO:0000313" key="1">
    <source>
        <dbReference type="EMBL" id="KRX48004.1"/>
    </source>
</evidence>
<organism evidence="1 2">
    <name type="scientific">Trichinella murrelli</name>
    <dbReference type="NCBI Taxonomy" id="144512"/>
    <lineage>
        <taxon>Eukaryota</taxon>
        <taxon>Metazoa</taxon>
        <taxon>Ecdysozoa</taxon>
        <taxon>Nematoda</taxon>
        <taxon>Enoplea</taxon>
        <taxon>Dorylaimia</taxon>
        <taxon>Trichinellida</taxon>
        <taxon>Trichinellidae</taxon>
        <taxon>Trichinella</taxon>
    </lineage>
</organism>
<accession>A0A0V0U9G9</accession>
<sequence>MDITTNAQRGRKAAFTDKKSIADCDVEPIIGQSRCFMATTAPPLSRRLTSDADAPLLTQRRQVSPDVLCGQ</sequence>
<name>A0A0V0U9G9_9BILA</name>
<proteinExistence type="predicted"/>